<feature type="domain" description="Glyoxalase-related protein" evidence="1">
    <location>
        <begin position="25"/>
        <end position="164"/>
    </location>
</feature>
<dbReference type="AlphaFoldDB" id="A0AA43ZHU3"/>
<proteinExistence type="predicted"/>
<name>A0AA43ZHU3_9HYPH</name>
<dbReference type="Proteomes" id="UP001155840">
    <property type="component" value="Unassembled WGS sequence"/>
</dbReference>
<sequence length="166" mass="18441">MRTPRISRHAIAGEIPLQSSLSPPPLPCLDALKEQAKRLRSSVAARGIDMSHSRALETIAEQYGFRDWNTLHAAVGNRPPLDPYQLGSRVRGFYLGQPFEAQVLGVQALTAQAGRYRLTLDFDEPVDVVTFESFSSFRKRVHCTIDASGRTAAKTSNGRPHVELLW</sequence>
<comment type="caution">
    <text evidence="2">The sequence shown here is derived from an EMBL/GenBank/DDBJ whole genome shotgun (WGS) entry which is preliminary data.</text>
</comment>
<gene>
    <name evidence="2" type="ORF">G8E10_19665</name>
</gene>
<dbReference type="EMBL" id="JAANCM010000011">
    <property type="protein sequence ID" value="NHT77924.1"/>
    <property type="molecule type" value="Genomic_DNA"/>
</dbReference>
<dbReference type="Pfam" id="PF20066">
    <property type="entry name" value="Glyoxalase_8"/>
    <property type="match status" value="1"/>
</dbReference>
<dbReference type="InterPro" id="IPR045517">
    <property type="entry name" value="Glyoxalase_8"/>
</dbReference>
<organism evidence="2 3">
    <name type="scientific">Ferranicluibacter rubi</name>
    <dbReference type="NCBI Taxonomy" id="2715133"/>
    <lineage>
        <taxon>Bacteria</taxon>
        <taxon>Pseudomonadati</taxon>
        <taxon>Pseudomonadota</taxon>
        <taxon>Alphaproteobacteria</taxon>
        <taxon>Hyphomicrobiales</taxon>
        <taxon>Rhizobiaceae</taxon>
        <taxon>Ferranicluibacter</taxon>
    </lineage>
</organism>
<accession>A0AA43ZHU3</accession>
<keyword evidence="3" id="KW-1185">Reference proteome</keyword>
<evidence type="ECO:0000313" key="3">
    <source>
        <dbReference type="Proteomes" id="UP001155840"/>
    </source>
</evidence>
<evidence type="ECO:0000259" key="1">
    <source>
        <dbReference type="Pfam" id="PF20066"/>
    </source>
</evidence>
<protein>
    <recommendedName>
        <fullName evidence="1">Glyoxalase-related protein domain-containing protein</fullName>
    </recommendedName>
</protein>
<evidence type="ECO:0000313" key="2">
    <source>
        <dbReference type="EMBL" id="NHT77924.1"/>
    </source>
</evidence>
<reference evidence="2" key="1">
    <citation type="submission" date="2020-03" db="EMBL/GenBank/DDBJ databases">
        <title>Ferranicluibacter endophyticum gen. nov., sp. nov., a new genus isolated from Rubus ulmifolius Schott. stem.</title>
        <authorList>
            <person name="Roca-Couso R."/>
            <person name="Flores-Felix J.D."/>
            <person name="Igual J.M."/>
            <person name="Rivas R."/>
        </authorList>
    </citation>
    <scope>NUCLEOTIDE SEQUENCE</scope>
    <source>
        <strain evidence="2">CRRU44</strain>
    </source>
</reference>